<keyword evidence="3 6" id="KW-0812">Transmembrane</keyword>
<reference evidence="7 8" key="1">
    <citation type="journal article" date="2019" name="Int. J. Syst. Evol. Microbiol.">
        <title>The Global Catalogue of Microorganisms (GCM) 10K type strain sequencing project: providing services to taxonomists for standard genome sequencing and annotation.</title>
        <authorList>
            <consortium name="The Broad Institute Genomics Platform"/>
            <consortium name="The Broad Institute Genome Sequencing Center for Infectious Disease"/>
            <person name="Wu L."/>
            <person name="Ma J."/>
        </authorList>
    </citation>
    <scope>NUCLEOTIDE SEQUENCE [LARGE SCALE GENOMIC DNA]</scope>
    <source>
        <strain evidence="7 8">LMG 29247</strain>
    </source>
</reference>
<feature type="transmembrane region" description="Helical" evidence="6">
    <location>
        <begin position="162"/>
        <end position="182"/>
    </location>
</feature>
<dbReference type="PANTHER" id="PTHR21716:SF4">
    <property type="entry name" value="TRANSMEMBRANE PROTEIN 245"/>
    <property type="match status" value="1"/>
</dbReference>
<organism evidence="7 8">
    <name type="scientific">Natrinema soli</name>
    <dbReference type="NCBI Taxonomy" id="1930624"/>
    <lineage>
        <taxon>Archaea</taxon>
        <taxon>Methanobacteriati</taxon>
        <taxon>Methanobacteriota</taxon>
        <taxon>Stenosarchaea group</taxon>
        <taxon>Halobacteria</taxon>
        <taxon>Halobacteriales</taxon>
        <taxon>Natrialbaceae</taxon>
        <taxon>Natrinema</taxon>
    </lineage>
</organism>
<feature type="transmembrane region" description="Helical" evidence="6">
    <location>
        <begin position="228"/>
        <end position="250"/>
    </location>
</feature>
<dbReference type="PANTHER" id="PTHR21716">
    <property type="entry name" value="TRANSMEMBRANE PROTEIN"/>
    <property type="match status" value="1"/>
</dbReference>
<evidence type="ECO:0000256" key="5">
    <source>
        <dbReference type="ARBA" id="ARBA00023136"/>
    </source>
</evidence>
<evidence type="ECO:0000256" key="2">
    <source>
        <dbReference type="ARBA" id="ARBA00009773"/>
    </source>
</evidence>
<dbReference type="InterPro" id="IPR002549">
    <property type="entry name" value="AI-2E-like"/>
</dbReference>
<gene>
    <name evidence="7" type="ORF">ACFQE6_07885</name>
</gene>
<name>A0ABD5SIV0_9EURY</name>
<dbReference type="RefSeq" id="WP_273737980.1">
    <property type="nucleotide sequence ID" value="NZ_JAQIVI010000110.1"/>
</dbReference>
<comment type="similarity">
    <text evidence="2">Belongs to the autoinducer-2 exporter (AI-2E) (TC 2.A.86) family.</text>
</comment>
<evidence type="ECO:0000256" key="1">
    <source>
        <dbReference type="ARBA" id="ARBA00004141"/>
    </source>
</evidence>
<proteinExistence type="inferred from homology"/>
<protein>
    <submittedName>
        <fullName evidence="7">AI-2E family transporter</fullName>
    </submittedName>
</protein>
<comment type="caution">
    <text evidence="7">The sequence shown here is derived from an EMBL/GenBank/DDBJ whole genome shotgun (WGS) entry which is preliminary data.</text>
</comment>
<feature type="transmembrane region" description="Helical" evidence="6">
    <location>
        <begin position="194"/>
        <end position="216"/>
    </location>
</feature>
<evidence type="ECO:0000256" key="3">
    <source>
        <dbReference type="ARBA" id="ARBA00022692"/>
    </source>
</evidence>
<evidence type="ECO:0000256" key="4">
    <source>
        <dbReference type="ARBA" id="ARBA00022989"/>
    </source>
</evidence>
<sequence length="294" mass="30780">GVVPLVLVSLVVLRTAASVRETTSIDHIAANVGEFARTELGLADGTVAALESAVSAELEGTIAGAADVTLARTVGLVTTAADVVVGTIVLVFVLYYLLVDGPAAVDWIRRHVPLERRVLDDLFEEVHVVVWAVLRSHVLVAVVQGILGGLGLALLGVPYAPVLAVVLVLVSFLPTIGVWLVWGPVTIAHAASSGPVRGVLLLGYGIAVLTVVDNYLRAILVDRRAHLHPAIVLVGAIGGVFLFGIVGVFVGPVVLATFKVCVTAVVRIDRTTPDADADAESELEEERLLADTKR</sequence>
<dbReference type="EMBL" id="JBHSWV010000110">
    <property type="protein sequence ID" value="MFC6764932.1"/>
    <property type="molecule type" value="Genomic_DNA"/>
</dbReference>
<evidence type="ECO:0000313" key="7">
    <source>
        <dbReference type="EMBL" id="MFC6764932.1"/>
    </source>
</evidence>
<keyword evidence="8" id="KW-1185">Reference proteome</keyword>
<dbReference type="GO" id="GO:0016020">
    <property type="term" value="C:membrane"/>
    <property type="evidence" value="ECO:0007669"/>
    <property type="project" value="UniProtKB-SubCell"/>
</dbReference>
<dbReference type="AlphaFoldDB" id="A0ABD5SIV0"/>
<comment type="subcellular location">
    <subcellularLocation>
        <location evidence="1">Membrane</location>
        <topology evidence="1">Multi-pass membrane protein</topology>
    </subcellularLocation>
</comment>
<evidence type="ECO:0000256" key="6">
    <source>
        <dbReference type="SAM" id="Phobius"/>
    </source>
</evidence>
<dbReference type="Pfam" id="PF01594">
    <property type="entry name" value="AI-2E_transport"/>
    <property type="match status" value="1"/>
</dbReference>
<feature type="transmembrane region" description="Helical" evidence="6">
    <location>
        <begin position="74"/>
        <end position="98"/>
    </location>
</feature>
<feature type="non-terminal residue" evidence="7">
    <location>
        <position position="1"/>
    </location>
</feature>
<keyword evidence="4 6" id="KW-1133">Transmembrane helix</keyword>
<feature type="transmembrane region" description="Helical" evidence="6">
    <location>
        <begin position="128"/>
        <end position="155"/>
    </location>
</feature>
<accession>A0ABD5SIV0</accession>
<evidence type="ECO:0000313" key="8">
    <source>
        <dbReference type="Proteomes" id="UP001596383"/>
    </source>
</evidence>
<dbReference type="Proteomes" id="UP001596383">
    <property type="component" value="Unassembled WGS sequence"/>
</dbReference>
<keyword evidence="5 6" id="KW-0472">Membrane</keyword>